<evidence type="ECO:0000313" key="2">
    <source>
        <dbReference type="EMBL" id="CAF4098531.1"/>
    </source>
</evidence>
<dbReference type="Proteomes" id="UP000663844">
    <property type="component" value="Unassembled WGS sequence"/>
</dbReference>
<reference evidence="2" key="1">
    <citation type="submission" date="2021-02" db="EMBL/GenBank/DDBJ databases">
        <authorList>
            <person name="Nowell W R."/>
        </authorList>
    </citation>
    <scope>NUCLEOTIDE SEQUENCE</scope>
</reference>
<evidence type="ECO:0000256" key="1">
    <source>
        <dbReference type="SAM" id="Phobius"/>
    </source>
</evidence>
<accession>A0A819V4X8</accession>
<sequence length="1323" mass="153168">MCIQLLLQSFYKIVCNKWNTGNIYDSRSSDPLIIRREILSTRLYIVLVIISLITLTIYSSLSNRTENKTVILPSQSIYENLQKKYATSLQCSCTKISIPYGDFVKIIPLFHQVCSSDFISQQWINFIFQANSTFIWPIDARTSLSAMWQLIRTFCQSSINITTDALNQFNSSPLINTILLTEELLEAKIQAALYLLRQTASSTLIQPMTIVHKVTQANQLITGLLTNYVALTDNFGLTQGNSVSDIGYMNVSLYSGIFGNKYILENSTLVCSCQNNGSCPLPGNLYLYKIFETFGIYNLNRIEANETLSGIIIDCLPYQMTLSSSLECFYNQSCLNILLSSYKNPLNIAILNQSLSSRFLSTTKVELLINELFLEEIFNQTNYTKYYSQCLPKSCQYVYIHRFYWINVLTVFIGLLGGITTVLHIITPYIIRLILCIKKRCVSKKYEEVTQKTPFRPKELFLKVKDKIITFNLYSKYSRDPIRVYHGVLATRLYIILLLISICIIIVFSYSSNQVFNETIINPSEQEYEKLEEKYSSTLTCPCTQISIPYEDLITIEVKYHQICTSDFIQLWWYQSFLPYNTFDKKFGFLTFAPSYFQTLETFCEIAKIIINNEINRFLTTTFVHAQILTNDLFYSQINSSINTFIQLTQTEYRYQMSLTNEFLHSNQYISHMIISTALSTILSHWSDGTYTIEIEINALYTLNASGGTCYCVLDSTCNIDNVFFNNNNMYTSSIDWQLDGIRGGCSVMDSVLKSSLACWFQNTCLNQLRILVDEAQLPIPPSITPLDSTISSQYFPNTSIEKIFNEIMIEEWNYSSPYSIYYQKCKPSFCSFTYEKKTSIIYIITIIISLIGGINVILRLFSPFIIKIIFKFVHILKRKHSPQISTIQEENHQNVGIFNGIRNRMIRLIDKFLMINLFDSESDNIETMRLERVSTKIYLLIFSICIYSITIYIIFTDTIIDQSFSNPSKNDYNNLLISRSKSLDCPCNKISVAYKDFIEINTTFHEICSSDFINIKWINYLFYQGYWYDYERRDIRVRGSAYFLFLSNLCNISQTTINNAIEQFLNEIFINTKLISESEFNIQIENIILQFQNETLTKFSQSLKLLRNIMNENAFVSSYFLNWYWWRDINSTFTTIPTSPIIMENGCSCGTQSDCIESGGIYYDTTNLQAFAMPGWNIGCSVVETLLQSTFECLYNQTCINLLLHYMTSIQNRFPYRMNISAINSSTVSRFKTNTLIQTIADELFIEEWKINSSYSLFYHQCTPAYCSYKIQKDDYAIYIISKILGLYGGLTVSLRFIIPFITKIIFNIIKRCRNNIIIPNE</sequence>
<feature type="transmembrane region" description="Helical" evidence="1">
    <location>
        <begin position="841"/>
        <end position="862"/>
    </location>
</feature>
<name>A0A819V4X8_9BILA</name>
<evidence type="ECO:0000313" key="3">
    <source>
        <dbReference type="Proteomes" id="UP000663844"/>
    </source>
</evidence>
<comment type="caution">
    <text evidence="2">The sequence shown here is derived from an EMBL/GenBank/DDBJ whole genome shotgun (WGS) entry which is preliminary data.</text>
</comment>
<organism evidence="2 3">
    <name type="scientific">Adineta steineri</name>
    <dbReference type="NCBI Taxonomy" id="433720"/>
    <lineage>
        <taxon>Eukaryota</taxon>
        <taxon>Metazoa</taxon>
        <taxon>Spiralia</taxon>
        <taxon>Gnathifera</taxon>
        <taxon>Rotifera</taxon>
        <taxon>Eurotatoria</taxon>
        <taxon>Bdelloidea</taxon>
        <taxon>Adinetida</taxon>
        <taxon>Adinetidae</taxon>
        <taxon>Adineta</taxon>
    </lineage>
</organism>
<feature type="transmembrane region" description="Helical" evidence="1">
    <location>
        <begin position="493"/>
        <end position="511"/>
    </location>
</feature>
<feature type="transmembrane region" description="Helical" evidence="1">
    <location>
        <begin position="938"/>
        <end position="956"/>
    </location>
</feature>
<feature type="transmembrane region" description="Helical" evidence="1">
    <location>
        <begin position="1277"/>
        <end position="1303"/>
    </location>
</feature>
<feature type="transmembrane region" description="Helical" evidence="1">
    <location>
        <begin position="43"/>
        <end position="61"/>
    </location>
</feature>
<keyword evidence="1" id="KW-0472">Membrane</keyword>
<gene>
    <name evidence="2" type="ORF">OXD698_LOCUS35296</name>
</gene>
<protein>
    <submittedName>
        <fullName evidence="2">Uncharacterized protein</fullName>
    </submittedName>
</protein>
<keyword evidence="1" id="KW-0812">Transmembrane</keyword>
<dbReference type="EMBL" id="CAJOAZ010005400">
    <property type="protein sequence ID" value="CAF4098531.1"/>
    <property type="molecule type" value="Genomic_DNA"/>
</dbReference>
<feature type="transmembrane region" description="Helical" evidence="1">
    <location>
        <begin position="403"/>
        <end position="431"/>
    </location>
</feature>
<keyword evidence="1" id="KW-1133">Transmembrane helix</keyword>
<proteinExistence type="predicted"/>